<dbReference type="CDD" id="cd02196">
    <property type="entry name" value="PurM"/>
    <property type="match status" value="1"/>
</dbReference>
<evidence type="ECO:0000256" key="5">
    <source>
        <dbReference type="ARBA" id="ARBA00020367"/>
    </source>
</evidence>
<keyword evidence="6 15" id="KW-0963">Cytoplasm</keyword>
<evidence type="ECO:0000256" key="8">
    <source>
        <dbReference type="ARBA" id="ARBA00022741"/>
    </source>
</evidence>
<proteinExistence type="inferred from homology"/>
<dbReference type="HAMAP" id="MF_00741">
    <property type="entry name" value="AIRS"/>
    <property type="match status" value="1"/>
</dbReference>
<dbReference type="KEGG" id="ddf:DEFDS_0167"/>
<dbReference type="OrthoDB" id="9802507at2"/>
<dbReference type="EC" id="6.3.3.1" evidence="4 15"/>
<feature type="domain" description="PurM-like N-terminal" evidence="16">
    <location>
        <begin position="58"/>
        <end position="163"/>
    </location>
</feature>
<evidence type="ECO:0000256" key="14">
    <source>
        <dbReference type="ARBA" id="ARBA00049057"/>
    </source>
</evidence>
<dbReference type="EMBL" id="AP011529">
    <property type="protein sequence ID" value="BAI79679.1"/>
    <property type="molecule type" value="Genomic_DNA"/>
</dbReference>
<dbReference type="PANTHER" id="PTHR10520">
    <property type="entry name" value="TRIFUNCTIONAL PURINE BIOSYNTHETIC PROTEIN ADENOSINE-3-RELATED"/>
    <property type="match status" value="1"/>
</dbReference>
<dbReference type="FunFam" id="3.90.650.10:FF:000011">
    <property type="entry name" value="Phosphoribosylformylglycinamidine cyclo-ligase"/>
    <property type="match status" value="1"/>
</dbReference>
<dbReference type="SUPFAM" id="SSF55326">
    <property type="entry name" value="PurM N-terminal domain-like"/>
    <property type="match status" value="1"/>
</dbReference>
<reference evidence="18 19" key="1">
    <citation type="journal article" date="2010" name="DNA Res.">
        <title>Bacterial lifestyle in a deep-sea hydrothermal vent chimney revealed by the genome sequence of the thermophilic bacterium Deferribacter desulfuricans SSM1.</title>
        <authorList>
            <person name="Takaki Y."/>
            <person name="Shimamura S."/>
            <person name="Nakagawa S."/>
            <person name="Fukuhara Y."/>
            <person name="Horikawa H."/>
            <person name="Ankai A."/>
            <person name="Harada T."/>
            <person name="Hosoyama A."/>
            <person name="Oguchi A."/>
            <person name="Fukui S."/>
            <person name="Fujita N."/>
            <person name="Takami H."/>
            <person name="Takai K."/>
        </authorList>
    </citation>
    <scope>NUCLEOTIDE SEQUENCE [LARGE SCALE GENOMIC DNA]</scope>
    <source>
        <strain evidence="19">DSM 14783 / JCM 11476 / NBRC 101012 / SSM1</strain>
    </source>
</reference>
<dbReference type="InterPro" id="IPR036676">
    <property type="entry name" value="PurM-like_C_sf"/>
</dbReference>
<dbReference type="PANTHER" id="PTHR10520:SF12">
    <property type="entry name" value="TRIFUNCTIONAL PURINE BIOSYNTHETIC PROTEIN ADENOSINE-3"/>
    <property type="match status" value="1"/>
</dbReference>
<evidence type="ECO:0000256" key="4">
    <source>
        <dbReference type="ARBA" id="ARBA00013047"/>
    </source>
</evidence>
<dbReference type="GO" id="GO:0006189">
    <property type="term" value="P:'de novo' IMP biosynthetic process"/>
    <property type="evidence" value="ECO:0007669"/>
    <property type="project" value="UniProtKB-UniRule"/>
</dbReference>
<keyword evidence="9 15" id="KW-0658">Purine biosynthesis</keyword>
<dbReference type="InterPro" id="IPR016188">
    <property type="entry name" value="PurM-like_N"/>
</dbReference>
<evidence type="ECO:0000256" key="13">
    <source>
        <dbReference type="ARBA" id="ARBA00033093"/>
    </source>
</evidence>
<evidence type="ECO:0000259" key="17">
    <source>
        <dbReference type="Pfam" id="PF02769"/>
    </source>
</evidence>
<dbReference type="InterPro" id="IPR036921">
    <property type="entry name" value="PurM-like_N_sf"/>
</dbReference>
<keyword evidence="8 15" id="KW-0547">Nucleotide-binding</keyword>
<evidence type="ECO:0000256" key="6">
    <source>
        <dbReference type="ARBA" id="ARBA00022490"/>
    </source>
</evidence>
<comment type="pathway">
    <text evidence="2 15">Purine metabolism; IMP biosynthesis via de novo pathway; 5-amino-1-(5-phospho-D-ribosyl)imidazole from N(2)-formyl-N(1)-(5-phospho-D-ribosyl)glycinamide: step 2/2.</text>
</comment>
<dbReference type="FunFam" id="3.30.1330.10:FF:000001">
    <property type="entry name" value="Phosphoribosylformylglycinamidine cyclo-ligase"/>
    <property type="match status" value="1"/>
</dbReference>
<feature type="domain" description="PurM-like C-terminal" evidence="17">
    <location>
        <begin position="177"/>
        <end position="340"/>
    </location>
</feature>
<evidence type="ECO:0000256" key="7">
    <source>
        <dbReference type="ARBA" id="ARBA00022598"/>
    </source>
</evidence>
<sequence>MKKVDYKSSGVNIQEGNKFVKNIKNYVESTFNSNVLCSLGGFAGFYDISFVKKYKRPVLVSGTDGVGTKLKVAIMAKRYDTIGIDLVAMCVNDVLVTGAKPLFFLDYFATGKLDAESMSDIVKGIAKGCKEAGCALIGGETAEMPGMYDVGEFDLAGFCVGVVDYENIIDGRNIIDGDVVLGIKSNGYHSNGYSLLRKIYFEQLGLKIDDKLDKNITVGDLLLKPTKIYYEEIFKLLNEKISIKGLVHITGGGFYENIPRILPDNCGVEIYKDKIPKLFEYSFIMNNVNIDLREMFTVFNMGIGMVIVADKEDAKKILNILNKDDEVALEIGKVFSGEKVVKISGVDF</sequence>
<dbReference type="NCBIfam" id="TIGR00878">
    <property type="entry name" value="purM"/>
    <property type="match status" value="1"/>
</dbReference>
<dbReference type="Proteomes" id="UP000001520">
    <property type="component" value="Chromosome"/>
</dbReference>
<keyword evidence="7 15" id="KW-0436">Ligase</keyword>
<dbReference type="GO" id="GO:0046084">
    <property type="term" value="P:adenine biosynthetic process"/>
    <property type="evidence" value="ECO:0007669"/>
    <property type="project" value="TreeGrafter"/>
</dbReference>
<dbReference type="SUPFAM" id="SSF56042">
    <property type="entry name" value="PurM C-terminal domain-like"/>
    <property type="match status" value="1"/>
</dbReference>
<keyword evidence="19" id="KW-1185">Reference proteome</keyword>
<accession>D3PAQ6</accession>
<gene>
    <name evidence="15 18" type="primary">purM</name>
    <name evidence="18" type="ordered locus">DEFDS_0167</name>
</gene>
<dbReference type="Gene3D" id="3.30.1330.10">
    <property type="entry name" value="PurM-like, N-terminal domain"/>
    <property type="match status" value="1"/>
</dbReference>
<name>D3PAQ6_DEFDS</name>
<dbReference type="Pfam" id="PF02769">
    <property type="entry name" value="AIRS_C"/>
    <property type="match status" value="1"/>
</dbReference>
<keyword evidence="10 15" id="KW-0067">ATP-binding</keyword>
<dbReference type="AlphaFoldDB" id="D3PAQ6"/>
<evidence type="ECO:0000259" key="16">
    <source>
        <dbReference type="Pfam" id="PF00586"/>
    </source>
</evidence>
<evidence type="ECO:0000256" key="1">
    <source>
        <dbReference type="ARBA" id="ARBA00004496"/>
    </source>
</evidence>
<protein>
    <recommendedName>
        <fullName evidence="5 15">Phosphoribosylformylglycinamidine cyclo-ligase</fullName>
        <ecNumber evidence="4 15">6.3.3.1</ecNumber>
    </recommendedName>
    <alternativeName>
        <fullName evidence="12 15">AIR synthase</fullName>
    </alternativeName>
    <alternativeName>
        <fullName evidence="13 15">AIRS</fullName>
    </alternativeName>
    <alternativeName>
        <fullName evidence="11 15">Phosphoribosyl-aminoimidazole synthetase</fullName>
    </alternativeName>
</protein>
<evidence type="ECO:0000256" key="10">
    <source>
        <dbReference type="ARBA" id="ARBA00022840"/>
    </source>
</evidence>
<dbReference type="GO" id="GO:0005829">
    <property type="term" value="C:cytosol"/>
    <property type="evidence" value="ECO:0007669"/>
    <property type="project" value="TreeGrafter"/>
</dbReference>
<dbReference type="InterPro" id="IPR004733">
    <property type="entry name" value="PurM_cligase"/>
</dbReference>
<evidence type="ECO:0000313" key="18">
    <source>
        <dbReference type="EMBL" id="BAI79679.1"/>
    </source>
</evidence>
<comment type="catalytic activity">
    <reaction evidence="14 15">
        <text>2-formamido-N(1)-(5-O-phospho-beta-D-ribosyl)acetamidine + ATP = 5-amino-1-(5-phospho-beta-D-ribosyl)imidazole + ADP + phosphate + H(+)</text>
        <dbReference type="Rhea" id="RHEA:23032"/>
        <dbReference type="ChEBI" id="CHEBI:15378"/>
        <dbReference type="ChEBI" id="CHEBI:30616"/>
        <dbReference type="ChEBI" id="CHEBI:43474"/>
        <dbReference type="ChEBI" id="CHEBI:137981"/>
        <dbReference type="ChEBI" id="CHEBI:147287"/>
        <dbReference type="ChEBI" id="CHEBI:456216"/>
        <dbReference type="EC" id="6.3.3.1"/>
    </reaction>
</comment>
<dbReference type="GO" id="GO:0004637">
    <property type="term" value="F:phosphoribosylamine-glycine ligase activity"/>
    <property type="evidence" value="ECO:0007669"/>
    <property type="project" value="TreeGrafter"/>
</dbReference>
<dbReference type="Gene3D" id="3.90.650.10">
    <property type="entry name" value="PurM-like C-terminal domain"/>
    <property type="match status" value="1"/>
</dbReference>
<evidence type="ECO:0000256" key="3">
    <source>
        <dbReference type="ARBA" id="ARBA00010280"/>
    </source>
</evidence>
<dbReference type="RefSeq" id="WP_013006927.1">
    <property type="nucleotide sequence ID" value="NC_013939.1"/>
</dbReference>
<organism evidence="18 19">
    <name type="scientific">Deferribacter desulfuricans (strain DSM 14783 / JCM 11476 / NBRC 101012 / SSM1)</name>
    <dbReference type="NCBI Taxonomy" id="639282"/>
    <lineage>
        <taxon>Bacteria</taxon>
        <taxon>Pseudomonadati</taxon>
        <taxon>Deferribacterota</taxon>
        <taxon>Deferribacteres</taxon>
        <taxon>Deferribacterales</taxon>
        <taxon>Deferribacteraceae</taxon>
        <taxon>Deferribacter</taxon>
    </lineage>
</organism>
<dbReference type="HOGENOM" id="CLU_047116_0_0_0"/>
<evidence type="ECO:0000256" key="9">
    <source>
        <dbReference type="ARBA" id="ARBA00022755"/>
    </source>
</evidence>
<evidence type="ECO:0000313" key="19">
    <source>
        <dbReference type="Proteomes" id="UP000001520"/>
    </source>
</evidence>
<evidence type="ECO:0000256" key="11">
    <source>
        <dbReference type="ARBA" id="ARBA00031908"/>
    </source>
</evidence>
<dbReference type="Pfam" id="PF00586">
    <property type="entry name" value="AIRS"/>
    <property type="match status" value="1"/>
</dbReference>
<dbReference type="UniPathway" id="UPA00074">
    <property type="reaction ID" value="UER00129"/>
</dbReference>
<dbReference type="STRING" id="639282.DEFDS_0167"/>
<dbReference type="InterPro" id="IPR010918">
    <property type="entry name" value="PurM-like_C_dom"/>
</dbReference>
<comment type="subcellular location">
    <subcellularLocation>
        <location evidence="1 15">Cytoplasm</location>
    </subcellularLocation>
</comment>
<dbReference type="GO" id="GO:0004641">
    <property type="term" value="F:phosphoribosylformylglycinamidine cyclo-ligase activity"/>
    <property type="evidence" value="ECO:0007669"/>
    <property type="project" value="UniProtKB-UniRule"/>
</dbReference>
<evidence type="ECO:0000256" key="12">
    <source>
        <dbReference type="ARBA" id="ARBA00032931"/>
    </source>
</evidence>
<evidence type="ECO:0000256" key="2">
    <source>
        <dbReference type="ARBA" id="ARBA00004686"/>
    </source>
</evidence>
<dbReference type="GO" id="GO:0005524">
    <property type="term" value="F:ATP binding"/>
    <property type="evidence" value="ECO:0007669"/>
    <property type="project" value="UniProtKB-KW"/>
</dbReference>
<dbReference type="eggNOG" id="COG0150">
    <property type="taxonomic scope" value="Bacteria"/>
</dbReference>
<comment type="similarity">
    <text evidence="3 15">Belongs to the AIR synthase family.</text>
</comment>
<evidence type="ECO:0000256" key="15">
    <source>
        <dbReference type="HAMAP-Rule" id="MF_00741"/>
    </source>
</evidence>